<comment type="caution">
    <text evidence="9">The sequence shown here is derived from an EMBL/GenBank/DDBJ whole genome shotgun (WGS) entry which is preliminary data.</text>
</comment>
<dbReference type="GO" id="GO:0005886">
    <property type="term" value="C:plasma membrane"/>
    <property type="evidence" value="ECO:0007669"/>
    <property type="project" value="UniProtKB-SubCell"/>
</dbReference>
<proteinExistence type="inferred from homology"/>
<dbReference type="InterPro" id="IPR049177">
    <property type="entry name" value="MgtC_SapB_SrpB_YhiD_N"/>
</dbReference>
<dbReference type="InterPro" id="IPR003416">
    <property type="entry name" value="MgtC/SapB/SrpB/YhiD_fam"/>
</dbReference>
<evidence type="ECO:0000256" key="6">
    <source>
        <dbReference type="ARBA" id="ARBA00023136"/>
    </source>
</evidence>
<evidence type="ECO:0000256" key="2">
    <source>
        <dbReference type="ARBA" id="ARBA00009298"/>
    </source>
</evidence>
<protein>
    <submittedName>
        <fullName evidence="9">Mg(2+) transport ATPase protein C</fullName>
    </submittedName>
</protein>
<keyword evidence="5 7" id="KW-1133">Transmembrane helix</keyword>
<name>A0A4Q0T2R1_9BACT</name>
<keyword evidence="6 7" id="KW-0472">Membrane</keyword>
<evidence type="ECO:0000313" key="10">
    <source>
        <dbReference type="Proteomes" id="UP000289437"/>
    </source>
</evidence>
<sequence length="234" mass="25633">MPIHSYFHFSELDQIFLSIGTIKRLLMACLLGGIVGLEREWRHKASGIRTNMLLCLGCAFFTLLSAVLAGEGNPDKGRVAANIVQGIGFLGAGLILHTRSRVLGLTSAATVFVVASIGMACGAGLYLLALLATIIVLISLTLVRLFESKLGWKRYPLLYEVRGQDQNELYLALLAVLDRANIHLNILERDVIGTLERMTFQVVATQHTHASLLIELRASEATAKVITFRDTDDE</sequence>
<feature type="transmembrane region" description="Helical" evidence="7">
    <location>
        <begin position="126"/>
        <end position="146"/>
    </location>
</feature>
<evidence type="ECO:0000259" key="8">
    <source>
        <dbReference type="Pfam" id="PF02308"/>
    </source>
</evidence>
<reference evidence="10" key="2">
    <citation type="submission" date="2019-02" db="EMBL/GenBank/DDBJ databases">
        <title>Granulicella sibirica sp. nov., a psychrotolerant acidobacterium isolated from an organic soil layer in forested tundra, West Siberia.</title>
        <authorList>
            <person name="Oshkin I.Y."/>
            <person name="Kulichevskaya I.S."/>
            <person name="Rijpstra W.I.C."/>
            <person name="Sinninghe Damste J.S."/>
            <person name="Rakitin A.L."/>
            <person name="Ravin N.V."/>
            <person name="Dedysh S.N."/>
        </authorList>
    </citation>
    <scope>NUCLEOTIDE SEQUENCE [LARGE SCALE GENOMIC DNA]</scope>
    <source>
        <strain evidence="10">AF10</strain>
    </source>
</reference>
<organism evidence="9 10">
    <name type="scientific">Granulicella sibirica</name>
    <dbReference type="NCBI Taxonomy" id="2479048"/>
    <lineage>
        <taxon>Bacteria</taxon>
        <taxon>Pseudomonadati</taxon>
        <taxon>Acidobacteriota</taxon>
        <taxon>Terriglobia</taxon>
        <taxon>Terriglobales</taxon>
        <taxon>Acidobacteriaceae</taxon>
        <taxon>Granulicella</taxon>
    </lineage>
</organism>
<reference evidence="9 10" key="1">
    <citation type="submission" date="2018-11" db="EMBL/GenBank/DDBJ databases">
        <authorList>
            <person name="Mardanov A.V."/>
            <person name="Ravin N.V."/>
            <person name="Dedysh S.N."/>
        </authorList>
    </citation>
    <scope>NUCLEOTIDE SEQUENCE [LARGE SCALE GENOMIC DNA]</scope>
    <source>
        <strain evidence="9 10">AF10</strain>
    </source>
</reference>
<dbReference type="PANTHER" id="PTHR33778:SF1">
    <property type="entry name" value="MAGNESIUM TRANSPORTER YHID-RELATED"/>
    <property type="match status" value="1"/>
</dbReference>
<feature type="transmembrane region" description="Helical" evidence="7">
    <location>
        <begin position="79"/>
        <end position="96"/>
    </location>
</feature>
<dbReference type="EMBL" id="RDSM01000001">
    <property type="protein sequence ID" value="RXH57507.1"/>
    <property type="molecule type" value="Genomic_DNA"/>
</dbReference>
<dbReference type="RefSeq" id="WP_128911668.1">
    <property type="nucleotide sequence ID" value="NZ_RDSM01000001.1"/>
</dbReference>
<accession>A0A4Q0T2R1</accession>
<dbReference type="PRINTS" id="PR01837">
    <property type="entry name" value="MGTCSAPBPROT"/>
</dbReference>
<evidence type="ECO:0000256" key="4">
    <source>
        <dbReference type="ARBA" id="ARBA00022692"/>
    </source>
</evidence>
<keyword evidence="3" id="KW-1003">Cell membrane</keyword>
<keyword evidence="10" id="KW-1185">Reference proteome</keyword>
<dbReference type="OrthoDB" id="9811198at2"/>
<feature type="transmembrane region" description="Helical" evidence="7">
    <location>
        <begin position="15"/>
        <end position="36"/>
    </location>
</feature>
<gene>
    <name evidence="9" type="ORF">GRAN_0817</name>
</gene>
<dbReference type="Proteomes" id="UP000289437">
    <property type="component" value="Unassembled WGS sequence"/>
</dbReference>
<dbReference type="AlphaFoldDB" id="A0A4Q0T2R1"/>
<evidence type="ECO:0000256" key="7">
    <source>
        <dbReference type="SAM" id="Phobius"/>
    </source>
</evidence>
<evidence type="ECO:0000256" key="1">
    <source>
        <dbReference type="ARBA" id="ARBA00004651"/>
    </source>
</evidence>
<dbReference type="Pfam" id="PF02308">
    <property type="entry name" value="MgtC"/>
    <property type="match status" value="1"/>
</dbReference>
<feature type="transmembrane region" description="Helical" evidence="7">
    <location>
        <begin position="103"/>
        <end position="120"/>
    </location>
</feature>
<evidence type="ECO:0000313" key="9">
    <source>
        <dbReference type="EMBL" id="RXH57507.1"/>
    </source>
</evidence>
<evidence type="ECO:0000256" key="3">
    <source>
        <dbReference type="ARBA" id="ARBA00022475"/>
    </source>
</evidence>
<keyword evidence="4 7" id="KW-0812">Transmembrane</keyword>
<feature type="domain" description="MgtC/SapB/SrpB/YhiD N-terminal" evidence="8">
    <location>
        <begin position="25"/>
        <end position="147"/>
    </location>
</feature>
<evidence type="ECO:0000256" key="5">
    <source>
        <dbReference type="ARBA" id="ARBA00022989"/>
    </source>
</evidence>
<comment type="similarity">
    <text evidence="2">Belongs to the MgtC/SapB family.</text>
</comment>
<comment type="subcellular location">
    <subcellularLocation>
        <location evidence="1">Cell membrane</location>
        <topology evidence="1">Multi-pass membrane protein</topology>
    </subcellularLocation>
</comment>
<dbReference type="PANTHER" id="PTHR33778">
    <property type="entry name" value="PROTEIN MGTC"/>
    <property type="match status" value="1"/>
</dbReference>
<feature type="transmembrane region" description="Helical" evidence="7">
    <location>
        <begin position="48"/>
        <end position="67"/>
    </location>
</feature>